<dbReference type="EMBL" id="MU001492">
    <property type="protein sequence ID" value="KAF2451792.1"/>
    <property type="molecule type" value="Genomic_DNA"/>
</dbReference>
<proteinExistence type="predicted"/>
<sequence>MQFSKIFIFLFATTAMSCKCWFHNGSPPSEEVAWDESYHCCFKSLGTWRKKDCKSPWPKVYRGCCLRENAFSDC</sequence>
<evidence type="ECO:0000313" key="3">
    <source>
        <dbReference type="Proteomes" id="UP000799764"/>
    </source>
</evidence>
<reference evidence="2" key="1">
    <citation type="journal article" date="2020" name="Stud. Mycol.">
        <title>101 Dothideomycetes genomes: a test case for predicting lifestyles and emergence of pathogens.</title>
        <authorList>
            <person name="Haridas S."/>
            <person name="Albert R."/>
            <person name="Binder M."/>
            <person name="Bloem J."/>
            <person name="Labutti K."/>
            <person name="Salamov A."/>
            <person name="Andreopoulos B."/>
            <person name="Baker S."/>
            <person name="Barry K."/>
            <person name="Bills G."/>
            <person name="Bluhm B."/>
            <person name="Cannon C."/>
            <person name="Castanera R."/>
            <person name="Culley D."/>
            <person name="Daum C."/>
            <person name="Ezra D."/>
            <person name="Gonzalez J."/>
            <person name="Henrissat B."/>
            <person name="Kuo A."/>
            <person name="Liang C."/>
            <person name="Lipzen A."/>
            <person name="Lutzoni F."/>
            <person name="Magnuson J."/>
            <person name="Mondo S."/>
            <person name="Nolan M."/>
            <person name="Ohm R."/>
            <person name="Pangilinan J."/>
            <person name="Park H.-J."/>
            <person name="Ramirez L."/>
            <person name="Alfaro M."/>
            <person name="Sun H."/>
            <person name="Tritt A."/>
            <person name="Yoshinaga Y."/>
            <person name="Zwiers L.-H."/>
            <person name="Turgeon B."/>
            <person name="Goodwin S."/>
            <person name="Spatafora J."/>
            <person name="Crous P."/>
            <person name="Grigoriev I."/>
        </authorList>
    </citation>
    <scope>NUCLEOTIDE SEQUENCE</scope>
    <source>
        <strain evidence="2">CBS 690.94</strain>
    </source>
</reference>
<comment type="caution">
    <text evidence="2">The sequence shown here is derived from an EMBL/GenBank/DDBJ whole genome shotgun (WGS) entry which is preliminary data.</text>
</comment>
<evidence type="ECO:0000256" key="1">
    <source>
        <dbReference type="SAM" id="SignalP"/>
    </source>
</evidence>
<evidence type="ECO:0000313" key="2">
    <source>
        <dbReference type="EMBL" id="KAF2451792.1"/>
    </source>
</evidence>
<dbReference type="AlphaFoldDB" id="A0A9P4UJY0"/>
<accession>A0A9P4UJY0</accession>
<dbReference type="OrthoDB" id="3742459at2759"/>
<protein>
    <submittedName>
        <fullName evidence="2">Uncharacterized protein</fullName>
    </submittedName>
</protein>
<gene>
    <name evidence="2" type="ORF">P171DRAFT_478816</name>
</gene>
<dbReference type="PROSITE" id="PS51257">
    <property type="entry name" value="PROKAR_LIPOPROTEIN"/>
    <property type="match status" value="1"/>
</dbReference>
<feature type="chain" id="PRO_5040167542" evidence="1">
    <location>
        <begin position="19"/>
        <end position="74"/>
    </location>
</feature>
<keyword evidence="1" id="KW-0732">Signal</keyword>
<organism evidence="2 3">
    <name type="scientific">Karstenula rhodostoma CBS 690.94</name>
    <dbReference type="NCBI Taxonomy" id="1392251"/>
    <lineage>
        <taxon>Eukaryota</taxon>
        <taxon>Fungi</taxon>
        <taxon>Dikarya</taxon>
        <taxon>Ascomycota</taxon>
        <taxon>Pezizomycotina</taxon>
        <taxon>Dothideomycetes</taxon>
        <taxon>Pleosporomycetidae</taxon>
        <taxon>Pleosporales</taxon>
        <taxon>Massarineae</taxon>
        <taxon>Didymosphaeriaceae</taxon>
        <taxon>Karstenula</taxon>
    </lineage>
</organism>
<feature type="signal peptide" evidence="1">
    <location>
        <begin position="1"/>
        <end position="18"/>
    </location>
</feature>
<keyword evidence="3" id="KW-1185">Reference proteome</keyword>
<dbReference type="Proteomes" id="UP000799764">
    <property type="component" value="Unassembled WGS sequence"/>
</dbReference>
<name>A0A9P4UJY0_9PLEO</name>